<comment type="caution">
    <text evidence="2">The sequence shown here is derived from an EMBL/GenBank/DDBJ whole genome shotgun (WGS) entry which is preliminary data.</text>
</comment>
<accession>A0A369BFY9</accession>
<dbReference type="Gene3D" id="3.10.120.10">
    <property type="entry name" value="Cytochrome b5-like heme/steroid binding domain"/>
    <property type="match status" value="1"/>
</dbReference>
<protein>
    <submittedName>
        <fullName evidence="2">Putative heme/steroid binding protein</fullName>
    </submittedName>
</protein>
<evidence type="ECO:0000259" key="1">
    <source>
        <dbReference type="SMART" id="SM01117"/>
    </source>
</evidence>
<dbReference type="RefSeq" id="WP_114296540.1">
    <property type="nucleotide sequence ID" value="NZ_QPJT01000003.1"/>
</dbReference>
<dbReference type="InterPro" id="IPR036400">
    <property type="entry name" value="Cyt_B5-like_heme/steroid_sf"/>
</dbReference>
<sequence>MRVQDFSGKNLDRIMAEINYDISLLYVVPCIYTRNLILNHLIDRISMVESVAVAMSQTVQPQILPLQPGVTPIADPPALMQPMAPGTQATFTLQELSRFDGKGGNPAYVAVNGIVYDVTNNATWAAATHFGLTAGKNLTNEFASCHAGQPILSKLRAVGKLETM</sequence>
<reference evidence="2 3" key="1">
    <citation type="submission" date="2018-07" db="EMBL/GenBank/DDBJ databases">
        <title>Genomic Encyclopedia of Type Strains, Phase IV (KMG-IV): sequencing the most valuable type-strain genomes for metagenomic binning, comparative biology and taxonomic classification.</title>
        <authorList>
            <person name="Goeker M."/>
        </authorList>
    </citation>
    <scope>NUCLEOTIDE SEQUENCE [LARGE SCALE GENOMIC DNA]</scope>
    <source>
        <strain evidence="2 3">DSM 27016</strain>
    </source>
</reference>
<dbReference type="InterPro" id="IPR001199">
    <property type="entry name" value="Cyt_B5-like_heme/steroid-bd"/>
</dbReference>
<dbReference type="SMART" id="SM01117">
    <property type="entry name" value="Cyt-b5"/>
    <property type="match status" value="1"/>
</dbReference>
<proteinExistence type="predicted"/>
<dbReference type="OrthoDB" id="9785263at2"/>
<name>A0A369BFY9_9FIRM</name>
<gene>
    <name evidence="2" type="ORF">DFR58_103233</name>
</gene>
<evidence type="ECO:0000313" key="2">
    <source>
        <dbReference type="EMBL" id="RCX19486.1"/>
    </source>
</evidence>
<dbReference type="Proteomes" id="UP000253034">
    <property type="component" value="Unassembled WGS sequence"/>
</dbReference>
<organism evidence="2 3">
    <name type="scientific">Anaerobacterium chartisolvens</name>
    <dbReference type="NCBI Taxonomy" id="1297424"/>
    <lineage>
        <taxon>Bacteria</taxon>
        <taxon>Bacillati</taxon>
        <taxon>Bacillota</taxon>
        <taxon>Clostridia</taxon>
        <taxon>Eubacteriales</taxon>
        <taxon>Oscillospiraceae</taxon>
        <taxon>Anaerobacterium</taxon>
    </lineage>
</organism>
<dbReference type="EMBL" id="QPJT01000003">
    <property type="protein sequence ID" value="RCX19486.1"/>
    <property type="molecule type" value="Genomic_DNA"/>
</dbReference>
<feature type="domain" description="Cytochrome b5 heme-binding" evidence="1">
    <location>
        <begin position="91"/>
        <end position="162"/>
    </location>
</feature>
<evidence type="ECO:0000313" key="3">
    <source>
        <dbReference type="Proteomes" id="UP000253034"/>
    </source>
</evidence>
<dbReference type="Pfam" id="PF00173">
    <property type="entry name" value="Cyt-b5"/>
    <property type="match status" value="1"/>
</dbReference>
<dbReference type="SUPFAM" id="SSF55856">
    <property type="entry name" value="Cytochrome b5-like heme/steroid binding domain"/>
    <property type="match status" value="1"/>
</dbReference>
<dbReference type="AlphaFoldDB" id="A0A369BFY9"/>
<keyword evidence="3" id="KW-1185">Reference proteome</keyword>